<evidence type="ECO:0000256" key="3">
    <source>
        <dbReference type="SAM" id="MobiDB-lite"/>
    </source>
</evidence>
<dbReference type="InterPro" id="IPR020627">
    <property type="entry name" value="KhpA"/>
</dbReference>
<protein>
    <submittedName>
        <fullName evidence="4">KH domain-containing protein</fullName>
    </submittedName>
</protein>
<keyword evidence="5" id="KW-1185">Reference proteome</keyword>
<feature type="compositionally biased region" description="Low complexity" evidence="3">
    <location>
        <begin position="112"/>
        <end position="123"/>
    </location>
</feature>
<reference evidence="4 5" key="1">
    <citation type="submission" date="2022-04" db="EMBL/GenBank/DDBJ databases">
        <title>Positive selection, recombination, and allopatry shape intraspecific diversity of widespread and dominant cyanobacteria.</title>
        <authorList>
            <person name="Wei J."/>
            <person name="Shu W."/>
            <person name="Hu C."/>
        </authorList>
    </citation>
    <scope>NUCLEOTIDE SEQUENCE [LARGE SCALE GENOMIC DNA]</scope>
    <source>
        <strain evidence="4 5">AS-A4</strain>
    </source>
</reference>
<dbReference type="EMBL" id="JAMPLM010000010">
    <property type="protein sequence ID" value="MEP1059352.1"/>
    <property type="molecule type" value="Genomic_DNA"/>
</dbReference>
<evidence type="ECO:0000256" key="1">
    <source>
        <dbReference type="ARBA" id="ARBA00022490"/>
    </source>
</evidence>
<dbReference type="Pfam" id="PF13083">
    <property type="entry name" value="KH_KhpA-B"/>
    <property type="match status" value="1"/>
</dbReference>
<dbReference type="PANTHER" id="PTHR34654:SF1">
    <property type="entry name" value="RNA-BINDING PROTEIN KHPA"/>
    <property type="match status" value="1"/>
</dbReference>
<evidence type="ECO:0000313" key="5">
    <source>
        <dbReference type="Proteomes" id="UP001476950"/>
    </source>
</evidence>
<organism evidence="4 5">
    <name type="scientific">Stenomitos frigidus AS-A4</name>
    <dbReference type="NCBI Taxonomy" id="2933935"/>
    <lineage>
        <taxon>Bacteria</taxon>
        <taxon>Bacillati</taxon>
        <taxon>Cyanobacteriota</taxon>
        <taxon>Cyanophyceae</taxon>
        <taxon>Leptolyngbyales</taxon>
        <taxon>Leptolyngbyaceae</taxon>
        <taxon>Stenomitos</taxon>
    </lineage>
</organism>
<keyword evidence="2" id="KW-0694">RNA-binding</keyword>
<keyword evidence="1" id="KW-0963">Cytoplasm</keyword>
<evidence type="ECO:0000313" key="4">
    <source>
        <dbReference type="EMBL" id="MEP1059352.1"/>
    </source>
</evidence>
<feature type="region of interest" description="Disordered" evidence="3">
    <location>
        <begin position="92"/>
        <end position="140"/>
    </location>
</feature>
<dbReference type="PANTHER" id="PTHR34654">
    <property type="entry name" value="UPF0109 PROTEIN SCO5592"/>
    <property type="match status" value="1"/>
</dbReference>
<gene>
    <name evidence="4" type="ORF">NDI38_12965</name>
</gene>
<comment type="caution">
    <text evidence="4">The sequence shown here is derived from an EMBL/GenBank/DDBJ whole genome shotgun (WGS) entry which is preliminary data.</text>
</comment>
<sequence>MPEPSQHTHAAKPAEPDYAGLVRFLVAPFLELPESLKVDCEISPNRSKVWVRVAFEGTDKGRMFGRGGRNIQAIRSVLEAAARAAGSTAYLDVFGSSPQGSEDGSDREDVASKSPPRRSSSVKEAPKLRSRSAPPDELET</sequence>
<evidence type="ECO:0000256" key="2">
    <source>
        <dbReference type="ARBA" id="ARBA00022884"/>
    </source>
</evidence>
<name>A0ABV0KJD6_9CYAN</name>
<dbReference type="RefSeq" id="WP_190448724.1">
    <property type="nucleotide sequence ID" value="NZ_JAMPLM010000010.1"/>
</dbReference>
<accession>A0ABV0KJD6</accession>
<proteinExistence type="predicted"/>
<dbReference type="Proteomes" id="UP001476950">
    <property type="component" value="Unassembled WGS sequence"/>
</dbReference>